<dbReference type="GO" id="GO:0030497">
    <property type="term" value="P:fatty acid elongation"/>
    <property type="evidence" value="ECO:0007669"/>
    <property type="project" value="TreeGrafter"/>
</dbReference>
<evidence type="ECO:0000313" key="5">
    <source>
        <dbReference type="Proteomes" id="UP000239210"/>
    </source>
</evidence>
<dbReference type="SUPFAM" id="SSF51735">
    <property type="entry name" value="NAD(P)-binding Rossmann-fold domains"/>
    <property type="match status" value="1"/>
</dbReference>
<name>A0A2T0TBZ1_9ACTN</name>
<dbReference type="Pfam" id="PF00106">
    <property type="entry name" value="adh_short"/>
    <property type="match status" value="1"/>
</dbReference>
<dbReference type="FunFam" id="3.40.50.720:FF:000084">
    <property type="entry name" value="Short-chain dehydrogenase reductase"/>
    <property type="match status" value="1"/>
</dbReference>
<evidence type="ECO:0000256" key="2">
    <source>
        <dbReference type="ARBA" id="ARBA00023002"/>
    </source>
</evidence>
<dbReference type="PANTHER" id="PTHR42760">
    <property type="entry name" value="SHORT-CHAIN DEHYDROGENASES/REDUCTASES FAMILY MEMBER"/>
    <property type="match status" value="1"/>
</dbReference>
<dbReference type="PRINTS" id="PR00081">
    <property type="entry name" value="GDHRDH"/>
</dbReference>
<evidence type="ECO:0000256" key="3">
    <source>
        <dbReference type="RuleBase" id="RU000363"/>
    </source>
</evidence>
<dbReference type="GO" id="GO:0016616">
    <property type="term" value="F:oxidoreductase activity, acting on the CH-OH group of donors, NAD or NADP as acceptor"/>
    <property type="evidence" value="ECO:0007669"/>
    <property type="project" value="TreeGrafter"/>
</dbReference>
<comment type="similarity">
    <text evidence="1 3">Belongs to the short-chain dehydrogenases/reductases (SDR) family.</text>
</comment>
<accession>A0A2T0TBZ1</accession>
<proteinExistence type="inferred from homology"/>
<protein>
    <submittedName>
        <fullName evidence="4">Short-subunit dehydrogenase</fullName>
    </submittedName>
</protein>
<sequence>MSEQEDRPDVAVVTGAASGLGAATADALGTAGWRVAGFDLRPAPATALGVEVDVTDAAALAAAVDRVERELGPVGALVTAAGVYEILPVEEIDDARWHRMMAVNLSGTALTCAAVVPRMVARGRGAVVTVSSDLGVGGSQGDAHYAASKGAIVGLTRALATELAGTGVTVNTVAPGAADTAMLEDASPWRSPEFLATLPVQRLVRPEEIAAAALFLIGAGTAVSGQVLSPNAGATI</sequence>
<dbReference type="PROSITE" id="PS00061">
    <property type="entry name" value="ADH_SHORT"/>
    <property type="match status" value="1"/>
</dbReference>
<keyword evidence="2" id="KW-0560">Oxidoreductase</keyword>
<reference evidence="4 5" key="1">
    <citation type="submission" date="2018-03" db="EMBL/GenBank/DDBJ databases">
        <title>Genomic Encyclopedia of Archaeal and Bacterial Type Strains, Phase II (KMG-II): from individual species to whole genera.</title>
        <authorList>
            <person name="Goeker M."/>
        </authorList>
    </citation>
    <scope>NUCLEOTIDE SEQUENCE [LARGE SCALE GENOMIC DNA]</scope>
    <source>
        <strain evidence="4 5">DSM 45416</strain>
    </source>
</reference>
<dbReference type="EMBL" id="PVTG01000017">
    <property type="protein sequence ID" value="PRY43171.1"/>
    <property type="molecule type" value="Genomic_DNA"/>
</dbReference>
<dbReference type="OrthoDB" id="286404at2"/>
<dbReference type="InterPro" id="IPR036291">
    <property type="entry name" value="NAD(P)-bd_dom_sf"/>
</dbReference>
<keyword evidence="5" id="KW-1185">Reference proteome</keyword>
<dbReference type="InterPro" id="IPR002347">
    <property type="entry name" value="SDR_fam"/>
</dbReference>
<dbReference type="PANTHER" id="PTHR42760:SF135">
    <property type="entry name" value="BLL7886 PROTEIN"/>
    <property type="match status" value="1"/>
</dbReference>
<dbReference type="RefSeq" id="WP_106280603.1">
    <property type="nucleotide sequence ID" value="NZ_PVTG01000017.1"/>
</dbReference>
<dbReference type="AlphaFoldDB" id="A0A2T0TBZ1"/>
<comment type="caution">
    <text evidence="4">The sequence shown here is derived from an EMBL/GenBank/DDBJ whole genome shotgun (WGS) entry which is preliminary data.</text>
</comment>
<gene>
    <name evidence="4" type="ORF">LY71_11729</name>
</gene>
<evidence type="ECO:0000256" key="1">
    <source>
        <dbReference type="ARBA" id="ARBA00006484"/>
    </source>
</evidence>
<dbReference type="Proteomes" id="UP000239210">
    <property type="component" value="Unassembled WGS sequence"/>
</dbReference>
<evidence type="ECO:0000313" key="4">
    <source>
        <dbReference type="EMBL" id="PRY43171.1"/>
    </source>
</evidence>
<dbReference type="InterPro" id="IPR020904">
    <property type="entry name" value="Sc_DH/Rdtase_CS"/>
</dbReference>
<dbReference type="PRINTS" id="PR00080">
    <property type="entry name" value="SDRFAMILY"/>
</dbReference>
<dbReference type="Gene3D" id="3.40.50.720">
    <property type="entry name" value="NAD(P)-binding Rossmann-like Domain"/>
    <property type="match status" value="1"/>
</dbReference>
<dbReference type="CDD" id="cd05233">
    <property type="entry name" value="SDR_c"/>
    <property type="match status" value="1"/>
</dbReference>
<organism evidence="4 5">
    <name type="scientific">Geodermatophilus tzadiensis</name>
    <dbReference type="NCBI Taxonomy" id="1137988"/>
    <lineage>
        <taxon>Bacteria</taxon>
        <taxon>Bacillati</taxon>
        <taxon>Actinomycetota</taxon>
        <taxon>Actinomycetes</taxon>
        <taxon>Geodermatophilales</taxon>
        <taxon>Geodermatophilaceae</taxon>
        <taxon>Geodermatophilus</taxon>
    </lineage>
</organism>